<dbReference type="InterPro" id="IPR000010">
    <property type="entry name" value="Cystatin_dom"/>
</dbReference>
<dbReference type="SUPFAM" id="SSF54403">
    <property type="entry name" value="Cystatin/monellin"/>
    <property type="match status" value="2"/>
</dbReference>
<evidence type="ECO:0000256" key="3">
    <source>
        <dbReference type="ARBA" id="ARBA00022704"/>
    </source>
</evidence>
<dbReference type="PDBsum" id="3IMA"/>
<dbReference type="PANTHER" id="PTHR11413">
    <property type="entry name" value="CYSTATIN FAMILY MEMBER"/>
    <property type="match status" value="1"/>
</dbReference>
<feature type="domain" description="Cystatin" evidence="5">
    <location>
        <begin position="2"/>
        <end position="92"/>
    </location>
</feature>
<sequence length="205" mass="23035">MALMGGIVDVEGAQNSAEVEELARFAVDEHNKKENALLQFSRLVKAKQQVVSGIMHHLTVEVIEGGKKKVYEAKVWVQAWLNSKKLHEFSPIGDSSSVTPADLGVKRDAHEAEWLEIPTHDPVVQDAANHAVKSIQQRSNTLFPYELLEILHAKAKVLEDLAKIHLLLKLKRGSREEKFKVEVHKNIEGTFHLNQMEQDHSDSGN</sequence>
<evidence type="ECO:0000256" key="4">
    <source>
        <dbReference type="RuleBase" id="RU362130"/>
    </source>
</evidence>
<dbReference type="PROSITE" id="PS00287">
    <property type="entry name" value="CYSTATIN"/>
    <property type="match status" value="1"/>
</dbReference>
<evidence type="ECO:0000256" key="2">
    <source>
        <dbReference type="ARBA" id="ARBA00022690"/>
    </source>
</evidence>
<evidence type="ECO:0007829" key="7">
    <source>
        <dbReference type="PDB" id="3IMA"/>
    </source>
</evidence>
<organism evidence="6">
    <name type="scientific">Colocasia esculenta</name>
    <name type="common">Wild taro</name>
    <name type="synonym">Arum esculentum</name>
    <dbReference type="NCBI Taxonomy" id="4460"/>
    <lineage>
        <taxon>Eukaryota</taxon>
        <taxon>Viridiplantae</taxon>
        <taxon>Streptophyta</taxon>
        <taxon>Embryophyta</taxon>
        <taxon>Tracheophyta</taxon>
        <taxon>Spermatophyta</taxon>
        <taxon>Magnoliopsida</taxon>
        <taxon>Liliopsida</taxon>
        <taxon>Araceae</taxon>
        <taxon>Aroideae</taxon>
        <taxon>Colocasieae</taxon>
        <taxon>Colocasia</taxon>
    </lineage>
</organism>
<gene>
    <name evidence="6" type="primary">CPI</name>
</gene>
<reference evidence="6" key="1">
    <citation type="journal article" date="2005" name="Planta">
        <title>Molecular cloning, recombinant gene expression, and antifungal activity of cystatin from taro (Colocasia esculenta cv. Kaosiung no. 1).</title>
        <authorList>
            <person name="Yang A.H."/>
            <person name="Yeh K.W."/>
        </authorList>
    </citation>
    <scope>NUCLEOTIDE SEQUENCE</scope>
    <source>
        <tissue evidence="6">Mature corm</tissue>
    </source>
</reference>
<dbReference type="Pfam" id="PF16845">
    <property type="entry name" value="SQAPI"/>
    <property type="match status" value="1"/>
</dbReference>
<keyword evidence="3 4" id="KW-0789">Thiol protease inhibitor</keyword>
<keyword evidence="2 4" id="KW-0646">Protease inhibitor</keyword>
<dbReference type="InterPro" id="IPR018073">
    <property type="entry name" value="Prot_inh_cystat_CS"/>
</dbReference>
<proteinExistence type="evidence at protein level"/>
<dbReference type="Gene3D" id="3.10.450.10">
    <property type="match status" value="2"/>
</dbReference>
<dbReference type="InterPro" id="IPR027214">
    <property type="entry name" value="Cystatin"/>
</dbReference>
<evidence type="ECO:0000259" key="5">
    <source>
        <dbReference type="SMART" id="SM00043"/>
    </source>
</evidence>
<dbReference type="AlphaFoldDB" id="Q8L5J8"/>
<dbReference type="SMART" id="SM00043">
    <property type="entry name" value="CY"/>
    <property type="match status" value="1"/>
</dbReference>
<dbReference type="FunFam" id="3.10.450.10:FF:000013">
    <property type="entry name" value="Cysteine proteinase inhibitor"/>
    <property type="match status" value="1"/>
</dbReference>
<dbReference type="EvolutionaryTrace" id="Q8L5J8"/>
<accession>Q8L5J8</accession>
<dbReference type="PDB" id="3IMA">
    <property type="method" value="X-ray"/>
    <property type="resolution" value="2.03 A"/>
    <property type="chains" value="B/D=2-92"/>
</dbReference>
<comment type="similarity">
    <text evidence="1 4">Belongs to the cystatin family. Phytocystatin subfamily.</text>
</comment>
<protein>
    <recommendedName>
        <fullName evidence="4">Cysteine proteinase inhibitor</fullName>
    </recommendedName>
</protein>
<dbReference type="MEROPS" id="I25.014"/>
<evidence type="ECO:0000256" key="1">
    <source>
        <dbReference type="ARBA" id="ARBA00007233"/>
    </source>
</evidence>
<keyword evidence="7" id="KW-0002">3D-structure</keyword>
<name>Q8L5J8_COLES</name>
<dbReference type="SMR" id="Q8L5J8"/>
<dbReference type="EMBL" id="AF525880">
    <property type="protein sequence ID" value="AAM88397.1"/>
    <property type="molecule type" value="mRNA"/>
</dbReference>
<reference evidence="7" key="2">
    <citation type="journal article" date="2011" name="Planta">
        <title>Crystal structure of tarocystatin-papain complex: implications for the inhibition property of group-2 phytocystatins.</title>
        <authorList>
            <person name="Chu M.H."/>
            <person name="Liu K.L."/>
            <person name="Wu H.Y."/>
            <person name="Yeh K.W."/>
            <person name="Cheng Y.S."/>
        </authorList>
    </citation>
    <scope>X-RAY CRYSTALLOGRAPHY (2.03 ANGSTROMS) OF 2-92</scope>
</reference>
<dbReference type="PANTHER" id="PTHR11413:SF103">
    <property type="entry name" value="CYSTEINE PROTEINASE INHIBITOR 12"/>
    <property type="match status" value="1"/>
</dbReference>
<dbReference type="GO" id="GO:0004869">
    <property type="term" value="F:cysteine-type endopeptidase inhibitor activity"/>
    <property type="evidence" value="ECO:0007669"/>
    <property type="project" value="UniProtKB-KW"/>
</dbReference>
<dbReference type="CDD" id="cd00042">
    <property type="entry name" value="CY"/>
    <property type="match status" value="1"/>
</dbReference>
<evidence type="ECO:0000313" key="6">
    <source>
        <dbReference type="EMBL" id="AAM88397.1"/>
    </source>
</evidence>
<dbReference type="InterPro" id="IPR046350">
    <property type="entry name" value="Cystatin_sf"/>
</dbReference>